<dbReference type="EMBL" id="JAPDOD010000034">
    <property type="protein sequence ID" value="MDA0164485.1"/>
    <property type="molecule type" value="Genomic_DNA"/>
</dbReference>
<feature type="chain" id="PRO_5040941528" description="DUF4232 domain-containing protein" evidence="2">
    <location>
        <begin position="24"/>
        <end position="361"/>
    </location>
</feature>
<keyword evidence="2" id="KW-0732">Signal</keyword>
<accession>A0A9X3MXC6</accession>
<organism evidence="3 4">
    <name type="scientific">Solirubrobacter ginsenosidimutans</name>
    <dbReference type="NCBI Taxonomy" id="490573"/>
    <lineage>
        <taxon>Bacteria</taxon>
        <taxon>Bacillati</taxon>
        <taxon>Actinomycetota</taxon>
        <taxon>Thermoleophilia</taxon>
        <taxon>Solirubrobacterales</taxon>
        <taxon>Solirubrobacteraceae</taxon>
        <taxon>Solirubrobacter</taxon>
    </lineage>
</organism>
<evidence type="ECO:0000313" key="3">
    <source>
        <dbReference type="EMBL" id="MDA0164485.1"/>
    </source>
</evidence>
<comment type="caution">
    <text evidence="3">The sequence shown here is derived from an EMBL/GenBank/DDBJ whole genome shotgun (WGS) entry which is preliminary data.</text>
</comment>
<name>A0A9X3MXC6_9ACTN</name>
<dbReference type="AlphaFoldDB" id="A0A9X3MXC6"/>
<evidence type="ECO:0000256" key="2">
    <source>
        <dbReference type="SAM" id="SignalP"/>
    </source>
</evidence>
<evidence type="ECO:0000256" key="1">
    <source>
        <dbReference type="SAM" id="MobiDB-lite"/>
    </source>
</evidence>
<feature type="signal peptide" evidence="2">
    <location>
        <begin position="1"/>
        <end position="23"/>
    </location>
</feature>
<dbReference type="RefSeq" id="WP_270043738.1">
    <property type="nucleotide sequence ID" value="NZ_JAPDOD010000034.1"/>
</dbReference>
<gene>
    <name evidence="3" type="ORF">OM076_29715</name>
</gene>
<feature type="region of interest" description="Disordered" evidence="1">
    <location>
        <begin position="243"/>
        <end position="279"/>
    </location>
</feature>
<evidence type="ECO:0000313" key="4">
    <source>
        <dbReference type="Proteomes" id="UP001149140"/>
    </source>
</evidence>
<sequence>MDARRTLALAFGIFAAVAAPARAQAPVLATNGSALEKPANLALPSGANQCLARPYIGLAAGQIQFIDTGQTTCMWWSTEYGPAGTPIANTYVPRGAGAVTKVRVRSGPSPAPLQFAILGSGGGLCCTTKAVSPVFTPAPDQVNEFAVNLPAGSGVGDTDGSQYNDILVVSVAGNGSLPVNDRGAHGFIFDPPNNQARAAFLHPALANGASNTDVGIMDGYEVLLQYDWCGVPMTGSNLRPVAPADPTTACTPAPPAPGGGGPADNTTAPTPPLRTASPNAGVRANRAAVRLICQLTTACTGTLRLVKGKTLGTAKFNLKPGKAATVRVPLNAAGRKAFKGKRRLAVSLVLPQGRLPLTLKR</sequence>
<evidence type="ECO:0008006" key="5">
    <source>
        <dbReference type="Google" id="ProtNLM"/>
    </source>
</evidence>
<keyword evidence="4" id="KW-1185">Reference proteome</keyword>
<reference evidence="3" key="1">
    <citation type="submission" date="2022-10" db="EMBL/GenBank/DDBJ databases">
        <title>The WGS of Solirubrobacter ginsenosidimutans DSM 21036.</title>
        <authorList>
            <person name="Jiang Z."/>
        </authorList>
    </citation>
    <scope>NUCLEOTIDE SEQUENCE</scope>
    <source>
        <strain evidence="3">DSM 21036</strain>
    </source>
</reference>
<dbReference type="Proteomes" id="UP001149140">
    <property type="component" value="Unassembled WGS sequence"/>
</dbReference>
<protein>
    <recommendedName>
        <fullName evidence="5">DUF4232 domain-containing protein</fullName>
    </recommendedName>
</protein>
<proteinExistence type="predicted"/>